<name>A0ABQ6FNW0_9CHLR</name>
<dbReference type="Pfam" id="PF00534">
    <property type="entry name" value="Glycos_transf_1"/>
    <property type="match status" value="1"/>
</dbReference>
<gene>
    <name evidence="3" type="ORF">KDH_28030</name>
</gene>
<dbReference type="PANTHER" id="PTHR45947">
    <property type="entry name" value="SULFOQUINOVOSYL TRANSFERASE SQD2"/>
    <property type="match status" value="1"/>
</dbReference>
<dbReference type="RefSeq" id="WP_338250780.1">
    <property type="nucleotide sequence ID" value="NZ_BSRI01000001.1"/>
</dbReference>
<evidence type="ECO:0000313" key="4">
    <source>
        <dbReference type="Proteomes" id="UP001344906"/>
    </source>
</evidence>
<evidence type="ECO:0000313" key="3">
    <source>
        <dbReference type="EMBL" id="GLV55959.1"/>
    </source>
</evidence>
<dbReference type="Pfam" id="PF13579">
    <property type="entry name" value="Glyco_trans_4_4"/>
    <property type="match status" value="1"/>
</dbReference>
<keyword evidence="4" id="KW-1185">Reference proteome</keyword>
<accession>A0ABQ6FNW0</accession>
<dbReference type="Proteomes" id="UP001344906">
    <property type="component" value="Unassembled WGS sequence"/>
</dbReference>
<feature type="domain" description="Glycosyl transferase family 1" evidence="1">
    <location>
        <begin position="219"/>
        <end position="384"/>
    </location>
</feature>
<organism evidence="3 4">
    <name type="scientific">Dictyobacter halimunensis</name>
    <dbReference type="NCBI Taxonomy" id="3026934"/>
    <lineage>
        <taxon>Bacteria</taxon>
        <taxon>Bacillati</taxon>
        <taxon>Chloroflexota</taxon>
        <taxon>Ktedonobacteria</taxon>
        <taxon>Ktedonobacterales</taxon>
        <taxon>Dictyobacteraceae</taxon>
        <taxon>Dictyobacter</taxon>
    </lineage>
</organism>
<evidence type="ECO:0000259" key="1">
    <source>
        <dbReference type="Pfam" id="PF00534"/>
    </source>
</evidence>
<dbReference type="PANTHER" id="PTHR45947:SF3">
    <property type="entry name" value="SULFOQUINOVOSYL TRANSFERASE SQD2"/>
    <property type="match status" value="1"/>
</dbReference>
<dbReference type="InterPro" id="IPR028098">
    <property type="entry name" value="Glyco_trans_4-like_N"/>
</dbReference>
<protein>
    <submittedName>
        <fullName evidence="3">Glycosyltransferase WbuB</fullName>
    </submittedName>
</protein>
<dbReference type="InterPro" id="IPR001296">
    <property type="entry name" value="Glyco_trans_1"/>
</dbReference>
<comment type="caution">
    <text evidence="3">The sequence shown here is derived from an EMBL/GenBank/DDBJ whole genome shotgun (WGS) entry which is preliminary data.</text>
</comment>
<dbReference type="SUPFAM" id="SSF53756">
    <property type="entry name" value="UDP-Glycosyltransferase/glycogen phosphorylase"/>
    <property type="match status" value="1"/>
</dbReference>
<reference evidence="3 4" key="1">
    <citation type="submission" date="2023-02" db="EMBL/GenBank/DDBJ databases">
        <title>Dictyobacter halimunensis sp. nov., a new member of the class Ktedonobacteria from forest soil in a geothermal area.</title>
        <authorList>
            <person name="Rachmania M.K."/>
            <person name="Ningsih F."/>
            <person name="Sakai Y."/>
            <person name="Yabe S."/>
            <person name="Yokota A."/>
            <person name="Sjamsuridzal W."/>
        </authorList>
    </citation>
    <scope>NUCLEOTIDE SEQUENCE [LARGE SCALE GENOMIC DNA]</scope>
    <source>
        <strain evidence="3 4">S3.2.2.5</strain>
    </source>
</reference>
<feature type="domain" description="Glycosyltransferase subfamily 4-like N-terminal" evidence="2">
    <location>
        <begin position="18"/>
        <end position="203"/>
    </location>
</feature>
<dbReference type="CDD" id="cd03794">
    <property type="entry name" value="GT4_WbuB-like"/>
    <property type="match status" value="1"/>
</dbReference>
<dbReference type="Gene3D" id="3.40.50.2000">
    <property type="entry name" value="Glycogen Phosphorylase B"/>
    <property type="match status" value="2"/>
</dbReference>
<dbReference type="InterPro" id="IPR050194">
    <property type="entry name" value="Glycosyltransferase_grp1"/>
</dbReference>
<dbReference type="EMBL" id="BSRI01000001">
    <property type="protein sequence ID" value="GLV55959.1"/>
    <property type="molecule type" value="Genomic_DNA"/>
</dbReference>
<proteinExistence type="predicted"/>
<evidence type="ECO:0000259" key="2">
    <source>
        <dbReference type="Pfam" id="PF13579"/>
    </source>
</evidence>
<sequence>MTHILFVTPYYPPEKAAPAVRISETAACLVRRGYEVTVLTTLPNYPNGIVPQQYRKGGPVQVETYQGVRVIRVWSYIHPNKGFFRRILSQLSFGCLAPLLGWHAIGSPDIILAESPPLFDAIAGRLLSRFKRCPFIFIVSDLWPASAVQLGVLQNRILIRLAEWLEWSTYQRAALVWSLTEGIRTDILTRGLPPEKIFLLTNGVDTRKFSPSSQAQARAALGWDDCFTALYAGTHGLAHGLTLLLKAAEILRVHPNIRFVLIGDGAAKKELMSEAERRRLINVLFLEPTSHDQMPQVLAAADVCLIPLKKLPLFEGALPSKMYEAMACARPLVLSVSGEARRLVEREAGAAIWVEPENADHLASAILSLQKNSAQAALLGQRGRVFVEQHFDRDHLVAQLEKHIRTLVTKHTSEPIVSHLSISDTSST</sequence>